<dbReference type="EMBL" id="LJBN01000122">
    <property type="protein sequence ID" value="OOQ87956.1"/>
    <property type="molecule type" value="Genomic_DNA"/>
</dbReference>
<name>A0A1S9RRG0_PENBI</name>
<comment type="caution">
    <text evidence="1">The sequence shown here is derived from an EMBL/GenBank/DDBJ whole genome shotgun (WGS) entry which is preliminary data.</text>
</comment>
<reference evidence="2" key="1">
    <citation type="submission" date="2015-09" db="EMBL/GenBank/DDBJ databases">
        <authorList>
            <person name="Fill T.P."/>
            <person name="Baretta J.F."/>
            <person name="de Almeida L.G."/>
            <person name="Rocha M."/>
            <person name="de Souza D.H."/>
            <person name="Malavazi I."/>
            <person name="Cerdeira L.T."/>
            <person name="Hong H."/>
            <person name="Samborskyy M."/>
            <person name="de Vasconcelos A.T."/>
            <person name="Leadlay P."/>
            <person name="Rodrigues-Filho E."/>
        </authorList>
    </citation>
    <scope>NUCLEOTIDE SEQUENCE [LARGE SCALE GENOMIC DNA]</scope>
    <source>
        <strain evidence="2">LaBioMMi 136</strain>
    </source>
</reference>
<dbReference type="AlphaFoldDB" id="A0A1S9RRG0"/>
<gene>
    <name evidence="1" type="ORF">PEBR_15330</name>
</gene>
<accession>A0A1S9RRG0</accession>
<organism evidence="1 2">
    <name type="scientific">Penicillium brasilianum</name>
    <dbReference type="NCBI Taxonomy" id="104259"/>
    <lineage>
        <taxon>Eukaryota</taxon>
        <taxon>Fungi</taxon>
        <taxon>Dikarya</taxon>
        <taxon>Ascomycota</taxon>
        <taxon>Pezizomycotina</taxon>
        <taxon>Eurotiomycetes</taxon>
        <taxon>Eurotiomycetidae</taxon>
        <taxon>Eurotiales</taxon>
        <taxon>Aspergillaceae</taxon>
        <taxon>Penicillium</taxon>
    </lineage>
</organism>
<dbReference type="Proteomes" id="UP000190744">
    <property type="component" value="Unassembled WGS sequence"/>
</dbReference>
<protein>
    <submittedName>
        <fullName evidence="1">Uncharacterized protein</fullName>
    </submittedName>
</protein>
<evidence type="ECO:0000313" key="1">
    <source>
        <dbReference type="EMBL" id="OOQ87956.1"/>
    </source>
</evidence>
<evidence type="ECO:0000313" key="2">
    <source>
        <dbReference type="Proteomes" id="UP000190744"/>
    </source>
</evidence>
<sequence>MSRDPQSQVREIEKLVTEAKAQGFLGFLWLPKISQATYNELQASRSTRRLRCLYISPTQKLRIRIPRLANSGAITCLNSIIDTKLRLAGPDGCWGPMNVGNKYRTVILEVGDPESATELENDVRHWIEHAESNVQICLIVKLDKNLNSITLLIWRRQDPTGPNLRSRPRHTTAILTDPVTIARGARNYTVQFANPLSLPLAPTTIVIPISAFTGSPLTTANLIITQQDLLELGSRFWIPAFQLE</sequence>
<proteinExistence type="predicted"/>